<feature type="compositionally biased region" description="Basic and acidic residues" evidence="1">
    <location>
        <begin position="436"/>
        <end position="461"/>
    </location>
</feature>
<feature type="region of interest" description="Disordered" evidence="1">
    <location>
        <begin position="1111"/>
        <end position="1151"/>
    </location>
</feature>
<feature type="compositionally biased region" description="Low complexity" evidence="1">
    <location>
        <begin position="682"/>
        <end position="691"/>
    </location>
</feature>
<feature type="region of interest" description="Disordered" evidence="1">
    <location>
        <begin position="424"/>
        <end position="483"/>
    </location>
</feature>
<evidence type="ECO:0000256" key="1">
    <source>
        <dbReference type="SAM" id="MobiDB-lite"/>
    </source>
</evidence>
<gene>
    <name evidence="2" type="ORF">J0S82_001292</name>
</gene>
<feature type="compositionally biased region" description="Low complexity" evidence="1">
    <location>
        <begin position="955"/>
        <end position="967"/>
    </location>
</feature>
<feature type="region of interest" description="Disordered" evidence="1">
    <location>
        <begin position="359"/>
        <end position="380"/>
    </location>
</feature>
<feature type="compositionally biased region" description="Pro residues" evidence="1">
    <location>
        <begin position="901"/>
        <end position="912"/>
    </location>
</feature>
<dbReference type="EMBL" id="JAGFMF010012065">
    <property type="protein sequence ID" value="KAG8508183.1"/>
    <property type="molecule type" value="Genomic_DNA"/>
</dbReference>
<feature type="compositionally biased region" description="Low complexity" evidence="1">
    <location>
        <begin position="499"/>
        <end position="511"/>
    </location>
</feature>
<feature type="compositionally biased region" description="Basic and acidic residues" evidence="1">
    <location>
        <begin position="1305"/>
        <end position="1325"/>
    </location>
</feature>
<feature type="region of interest" description="Disordered" evidence="1">
    <location>
        <begin position="1579"/>
        <end position="1625"/>
    </location>
</feature>
<reference evidence="2" key="1">
    <citation type="journal article" date="2021" name="Evol. Appl.">
        <title>The genome of the Pyrenean desman and the effects of bottlenecks and inbreeding on the genomic landscape of an endangered species.</title>
        <authorList>
            <person name="Escoda L."/>
            <person name="Castresana J."/>
        </authorList>
    </citation>
    <scope>NUCLEOTIDE SEQUENCE</scope>
    <source>
        <strain evidence="2">IBE-C5619</strain>
    </source>
</reference>
<evidence type="ECO:0000313" key="3">
    <source>
        <dbReference type="Proteomes" id="UP000700334"/>
    </source>
</evidence>
<feature type="region of interest" description="Disordered" evidence="1">
    <location>
        <begin position="1003"/>
        <end position="1053"/>
    </location>
</feature>
<feature type="region of interest" description="Disordered" evidence="1">
    <location>
        <begin position="1259"/>
        <end position="1325"/>
    </location>
</feature>
<accession>A0A8J5ZV17</accession>
<feature type="region of interest" description="Disordered" evidence="1">
    <location>
        <begin position="1"/>
        <end position="30"/>
    </location>
</feature>
<feature type="compositionally biased region" description="Polar residues" evidence="1">
    <location>
        <begin position="1025"/>
        <end position="1043"/>
    </location>
</feature>
<comment type="caution">
    <text evidence="2">The sequence shown here is derived from an EMBL/GenBank/DDBJ whole genome shotgun (WGS) entry which is preliminary data.</text>
</comment>
<sequence length="1625" mass="172820">PEGPPWQSDAEKGGKRPSQGLEAPKATKAAAEAAQAWGSGPYLPPASGWKLKLIEIEGARFIPDFAMYTTREIAEPGRIILPAPMCSLVDQTKTATTSSLEAIRGLRSNPYAQDLHLQISHTQARALERATASHPAELHQWEKRAQESQEAGVSKEGELHELKTSNGHLRQELARWESKFHLFRVDLVPLGLLSRGPALGPVCKHDQYLSIQFYSYSTDKSQQQRKYQKEFQKLGRPTGSGPSTCATSLLTSLCSAHPSQAQIVMNANRCPAVTVGVASKLLGFIMHLYSPARQASNTLLIGEALSHASSMAVREAQWLQRSMVGNSKLPAAGEGLGYVKQLWKKLKLRSSACGWPSPVLPRIQHGTGRQSERSPVTASTQPQWWAAVGMEATLGFLESKPYAEHQPNRKGINTRKMARKAATISWSEALNKPLRPARETQSRAREEGKREGGRGGEGGEGREEEETLEAPVERRGALRPGQGRGVQLEQLQAANGHLAARASAPPSSTPRHLGRGPSQSGAFFCMPSPAHSPSPGWSVLGHNDPVSPAQLPTQVSWASCQNEGNENAFSILSSYNVEAQACGTLMQDNLAGLSESRMLLPTAISSYLASPPGRRERSGQAHLCEALLQAEAEAEPKPKPRAKLEPENLRALSMAPLTLLARPTAYQAPPNKPVPQNPAGQTSSTAAASTTGHQPGDSGQSTGTQRATPLGPLSRLTSMMVSGGGCRLRTTNRTTGPASFSASTARLCTTSDTSTSFTRSTHCSTGDDLGNKDARIIGDVGVVDATCDAEAQARVALHKCSFHFLSWQFRLGVEAGVVPSTQGFPSCAKSDTSPTTTTTLVHTCSYQSRLVQVHSGHQPGPLPLSLGVLLPGTGLGGTGPTSRPQCWCLCIALPPAARTPQPTPASTPPPPGSRAHSHCSDQEGGGTRGGALAERGLGPGGRPGASAPTLPRTHGSPSSTGGSVSPVLIPANQSTESGSGSGSGRNAKQRLLKGTAPRLSPISTNLWATADPRSSKVEIPGRGTGSQRMSDSATAQSTTSPQGTMAGGDSFLRLLPNRTGSELCLGSINRPPAQPASPKPRCQELGLYAEVIDLHNCQFGDQELHVAVGRDPRRSGLERKGGKEEAAGSEAKRLGGDRRLEKAASEADLHGTRRYGARETGTAAPQTTTLAAGQVCRSGQLPACVCACACMAGAGWRGKGGVRTERGEGGNTNSNWLPASPKPEVVGHFGNRSSRAAPPLNPVGYRGTQSSALGNLLRAGTAGSGTRPGALSRVTKTCGNRTVPSGSRVKGTRALPPRETQGIQQKRDDGDRRGSPLRAGDHKTGPRLRLVETRAGLQSYVKLLILVSSTAVSTPGEAHLLWGEKLPVEKSLLWAVIRSGNTEATSVVLLRRSSCIRNGTPSELREQGVSRCQALELVLSPELPCCVPHPPTFPHLTITSVSNTVAPHSAVFRRDIKVFSGANWERELVIEKDEPDVQPSQGEEEGEEEQAKPETVTLQRGRREVHSRSPFLVQSSQGMAVQERFLPSIGLLWQLYRQWRQRAQTEQQLGDSAMLSPTSQTGGTATYRRLNGSSLKACSGSKVCAQPRGRSGHVEVGAPELDTGLNGRCHEDARTDRTNSTNEQQ</sequence>
<feature type="region of interest" description="Disordered" evidence="1">
    <location>
        <begin position="142"/>
        <end position="163"/>
    </location>
</feature>
<evidence type="ECO:0000313" key="2">
    <source>
        <dbReference type="EMBL" id="KAG8508183.1"/>
    </source>
</evidence>
<protein>
    <submittedName>
        <fullName evidence="2">Uncharacterized protein</fullName>
    </submittedName>
</protein>
<feature type="compositionally biased region" description="Polar residues" evidence="1">
    <location>
        <begin position="1274"/>
        <end position="1285"/>
    </location>
</feature>
<keyword evidence="3" id="KW-1185">Reference proteome</keyword>
<feature type="region of interest" description="Disordered" evidence="1">
    <location>
        <begin position="496"/>
        <end position="533"/>
    </location>
</feature>
<feature type="compositionally biased region" description="Polar residues" evidence="1">
    <location>
        <begin position="367"/>
        <end position="380"/>
    </location>
</feature>
<feature type="compositionally biased region" description="Basic and acidic residues" evidence="1">
    <location>
        <begin position="1608"/>
        <end position="1617"/>
    </location>
</feature>
<feature type="region of interest" description="Disordered" evidence="1">
    <location>
        <begin position="898"/>
        <end position="987"/>
    </location>
</feature>
<dbReference type="Proteomes" id="UP000700334">
    <property type="component" value="Unassembled WGS sequence"/>
</dbReference>
<proteinExistence type="predicted"/>
<feature type="region of interest" description="Disordered" evidence="1">
    <location>
        <begin position="1470"/>
        <end position="1504"/>
    </location>
</feature>
<feature type="compositionally biased region" description="Polar residues" evidence="1">
    <location>
        <begin position="697"/>
        <end position="707"/>
    </location>
</feature>
<feature type="region of interest" description="Disordered" evidence="1">
    <location>
        <begin position="665"/>
        <end position="719"/>
    </location>
</feature>
<feature type="non-terminal residue" evidence="2">
    <location>
        <position position="1625"/>
    </location>
</feature>
<organism evidence="2 3">
    <name type="scientific">Galemys pyrenaicus</name>
    <name type="common">Iberian desman</name>
    <name type="synonym">Pyrenean desman</name>
    <dbReference type="NCBI Taxonomy" id="202257"/>
    <lineage>
        <taxon>Eukaryota</taxon>
        <taxon>Metazoa</taxon>
        <taxon>Chordata</taxon>
        <taxon>Craniata</taxon>
        <taxon>Vertebrata</taxon>
        <taxon>Euteleostomi</taxon>
        <taxon>Mammalia</taxon>
        <taxon>Eutheria</taxon>
        <taxon>Laurasiatheria</taxon>
        <taxon>Eulipotyphla</taxon>
        <taxon>Talpidae</taxon>
        <taxon>Galemys</taxon>
    </lineage>
</organism>
<name>A0A8J5ZV17_GALPY</name>